<organism evidence="1 2">
    <name type="scientific">Streptomyces vulcanius</name>
    <dbReference type="NCBI Taxonomy" id="1441876"/>
    <lineage>
        <taxon>Bacteria</taxon>
        <taxon>Bacillati</taxon>
        <taxon>Actinomycetota</taxon>
        <taxon>Actinomycetes</taxon>
        <taxon>Kitasatosporales</taxon>
        <taxon>Streptomycetaceae</taxon>
        <taxon>Streptomyces</taxon>
    </lineage>
</organism>
<evidence type="ECO:0000313" key="2">
    <source>
        <dbReference type="Proteomes" id="UP001595839"/>
    </source>
</evidence>
<dbReference type="Proteomes" id="UP001595839">
    <property type="component" value="Unassembled WGS sequence"/>
</dbReference>
<proteinExistence type="predicted"/>
<protein>
    <recommendedName>
        <fullName evidence="3">AraC family transcriptional regulator</fullName>
    </recommendedName>
</protein>
<dbReference type="RefSeq" id="WP_381174082.1">
    <property type="nucleotide sequence ID" value="NZ_JBHSFK010000006.1"/>
</dbReference>
<gene>
    <name evidence="1" type="ORF">ACFPIH_11720</name>
</gene>
<sequence length="73" mass="8354">MNIATQLPSLSIEEADFGAERDRLRIEHTPVEPFKLFILNHGQSHVLANSCEWHEDDKWVDAPSHFGPFRGVN</sequence>
<dbReference type="EMBL" id="JBHSFK010000006">
    <property type="protein sequence ID" value="MFC4500196.1"/>
    <property type="molecule type" value="Genomic_DNA"/>
</dbReference>
<keyword evidence="2" id="KW-1185">Reference proteome</keyword>
<name>A0ABV9AN77_9ACTN</name>
<reference evidence="2" key="1">
    <citation type="journal article" date="2019" name="Int. J. Syst. Evol. Microbiol.">
        <title>The Global Catalogue of Microorganisms (GCM) 10K type strain sequencing project: providing services to taxonomists for standard genome sequencing and annotation.</title>
        <authorList>
            <consortium name="The Broad Institute Genomics Platform"/>
            <consortium name="The Broad Institute Genome Sequencing Center for Infectious Disease"/>
            <person name="Wu L."/>
            <person name="Ma J."/>
        </authorList>
    </citation>
    <scope>NUCLEOTIDE SEQUENCE [LARGE SCALE GENOMIC DNA]</scope>
    <source>
        <strain evidence="2">CGMCC 4.7177</strain>
    </source>
</reference>
<evidence type="ECO:0000313" key="1">
    <source>
        <dbReference type="EMBL" id="MFC4500196.1"/>
    </source>
</evidence>
<evidence type="ECO:0008006" key="3">
    <source>
        <dbReference type="Google" id="ProtNLM"/>
    </source>
</evidence>
<accession>A0ABV9AN77</accession>
<comment type="caution">
    <text evidence="1">The sequence shown here is derived from an EMBL/GenBank/DDBJ whole genome shotgun (WGS) entry which is preliminary data.</text>
</comment>